<dbReference type="HOGENOM" id="CLU_2996979_0_0_1"/>
<evidence type="ECO:0000313" key="2">
    <source>
        <dbReference type="EMBL" id="KFG26851.1"/>
    </source>
</evidence>
<dbReference type="EMBL" id="AKIJ01000002">
    <property type="protein sequence ID" value="KFG26851.1"/>
    <property type="molecule type" value="Genomic_DNA"/>
</dbReference>
<name>H8Z908_NEMA1</name>
<sequence length="62" mass="6999">MKNFKATVKEEAALIMSRIKKNSISLALTQTNEGMVISEEMSIPYVLKLLDDLKNKKWTAGK</sequence>
<gene>
    <name evidence="1" type="ORF">NERG_00079</name>
    <name evidence="2" type="ORF">NESG_01007</name>
</gene>
<dbReference type="AlphaFoldDB" id="H8Z908"/>
<dbReference type="Proteomes" id="UP000054524">
    <property type="component" value="Unassembled WGS sequence"/>
</dbReference>
<proteinExistence type="predicted"/>
<organism evidence="1">
    <name type="scientific">Nematocida ausubeli (strain ATCC PRA-371 / ERTm2)</name>
    <name type="common">Nematode killer fungus</name>
    <dbReference type="NCBI Taxonomy" id="1913371"/>
    <lineage>
        <taxon>Eukaryota</taxon>
        <taxon>Fungi</taxon>
        <taxon>Fungi incertae sedis</taxon>
        <taxon>Microsporidia</taxon>
        <taxon>Nematocida</taxon>
    </lineage>
</organism>
<keyword evidence="3" id="KW-1185">Reference proteome</keyword>
<evidence type="ECO:0000313" key="1">
    <source>
        <dbReference type="EMBL" id="EHY66439.1"/>
    </source>
</evidence>
<accession>H8Z908</accession>
<evidence type="ECO:0000313" key="3">
    <source>
        <dbReference type="Proteomes" id="UP000054524"/>
    </source>
</evidence>
<reference evidence="2" key="2">
    <citation type="submission" date="2012-10" db="EMBL/GenBank/DDBJ databases">
        <authorList>
            <consortium name="The Broad Institute Genome Sequencing Platform"/>
            <consortium name="The Broad Institute Genome Sequencing Center for Infectious Disease"/>
            <person name="Cuomo C."/>
            <person name="Troemel E."/>
            <person name="Walker B."/>
            <person name="Young S.K."/>
            <person name="Zeng Q."/>
            <person name="Gargeya S."/>
            <person name="Fitzgerald M."/>
            <person name="Haas B."/>
            <person name="Abouelleil A."/>
            <person name="Alvarado L."/>
            <person name="Arachchi H.M."/>
            <person name="Berlin A.M."/>
            <person name="Chapman S.B."/>
            <person name="Goldberg J."/>
            <person name="Griggs A."/>
            <person name="Gujja S."/>
            <person name="Hansen M."/>
            <person name="Howarth C."/>
            <person name="Imamovic A."/>
            <person name="Larimer J."/>
            <person name="McCowan C."/>
            <person name="Murphy C."/>
            <person name="Neiman D."/>
            <person name="Pearson M."/>
            <person name="Priest M."/>
            <person name="Roberts A."/>
            <person name="Saif S."/>
            <person name="Shea T."/>
            <person name="Sisk P."/>
            <person name="Sykes S."/>
            <person name="Wortman J."/>
            <person name="Nusbaum C."/>
            <person name="Birren B."/>
        </authorList>
    </citation>
    <scope>NUCLEOTIDE SEQUENCE</scope>
    <source>
        <strain evidence="2">ERTm6</strain>
    </source>
</reference>
<reference evidence="2 3" key="3">
    <citation type="journal article" date="2014" name="Genome Announc.">
        <title>Genome Sequence of the Microsporidian Species Nematocida sp1 Strain ERTm6 (ATCC PRA-372).</title>
        <authorList>
            <person name="Bakowski M.A."/>
            <person name="Priest M."/>
            <person name="Young S."/>
            <person name="Cuomo C.A."/>
            <person name="Troemel E.R."/>
        </authorList>
    </citation>
    <scope>NUCLEOTIDE SEQUENCE [LARGE SCALE GENOMIC DNA]</scope>
    <source>
        <strain evidence="2 3">ERTm6</strain>
    </source>
</reference>
<dbReference type="EMBL" id="JH604633">
    <property type="protein sequence ID" value="EHY66439.1"/>
    <property type="molecule type" value="Genomic_DNA"/>
</dbReference>
<protein>
    <submittedName>
        <fullName evidence="1">Uncharacterized protein</fullName>
    </submittedName>
</protein>
<reference evidence="1" key="1">
    <citation type="submission" date="2011-03" db="EMBL/GenBank/DDBJ databases">
        <title>The Genome Sequence of Nematocida sp1 strain ERTm2.</title>
        <authorList>
            <consortium name="The Broad Institute Genome Sequencing Platform"/>
            <consortium name="The Broad Institute Genome Sequencing Center for Infectious Disease"/>
            <person name="Cuomo C."/>
            <person name="Troemel E."/>
            <person name="Young S.K."/>
            <person name="Zeng Q."/>
            <person name="Gargeya S."/>
            <person name="Fitzgerald M."/>
            <person name="Haas B."/>
            <person name="Abouelleil A."/>
            <person name="Alvarado L."/>
            <person name="Arachchi H.M."/>
            <person name="Berlin A."/>
            <person name="Brown A."/>
            <person name="Chapman S.B."/>
            <person name="Chen Z."/>
            <person name="Dunbar C."/>
            <person name="Freedman E."/>
            <person name="Gearin G."/>
            <person name="Gellesch M."/>
            <person name="Goldberg J."/>
            <person name="Griggs A."/>
            <person name="Gujja S."/>
            <person name="Heilman E.R."/>
            <person name="Heiman D."/>
            <person name="Howarth C."/>
            <person name="Larson L."/>
            <person name="Lui A."/>
            <person name="MacDonald P.J.P."/>
            <person name="Mehta T."/>
            <person name="Montmayeur A."/>
            <person name="Murphy C."/>
            <person name="Neiman D."/>
            <person name="Pearson M."/>
            <person name="Priest M."/>
            <person name="Roberts A."/>
            <person name="Saif S."/>
            <person name="Shea T."/>
            <person name="Shenoy N."/>
            <person name="Sisk P."/>
            <person name="Stolte C."/>
            <person name="Sykes S."/>
            <person name="White J."/>
            <person name="Yandava C."/>
            <person name="Wortman J."/>
            <person name="Nusbaum C."/>
            <person name="Birren B."/>
        </authorList>
    </citation>
    <scope>NUCLEOTIDE SEQUENCE</scope>
    <source>
        <strain evidence="1">ERTm2</strain>
    </source>
</reference>
<dbReference type="Proteomes" id="UP000005622">
    <property type="component" value="Unassembled WGS sequence"/>
</dbReference>
<dbReference type="OrthoDB" id="2191173at2759"/>
<accession>A0A086J3Y3</accession>